<dbReference type="InterPro" id="IPR013783">
    <property type="entry name" value="Ig-like_fold"/>
</dbReference>
<sequence>MRVTKCFLVMFFLHTVSAVINEVSQFPTHLIIKEGDSPDLQCSQTSNSFKNILWYKQTQDQHFSESKFLANKTVPESGSLTVKDLDITDSAVYFCAVSQHSVITLGQRCTKTPCVHACLGEQPIEALWYI</sequence>
<keyword evidence="5" id="KW-1185">Reference proteome</keyword>
<dbReference type="PROSITE" id="PS50835">
    <property type="entry name" value="IG_LIKE"/>
    <property type="match status" value="1"/>
</dbReference>
<evidence type="ECO:0000313" key="5">
    <source>
        <dbReference type="Proteomes" id="UP000314983"/>
    </source>
</evidence>
<organism evidence="4 5">
    <name type="scientific">Electrophorus electricus</name>
    <name type="common">Electric eel</name>
    <name type="synonym">Gymnotus electricus</name>
    <dbReference type="NCBI Taxonomy" id="8005"/>
    <lineage>
        <taxon>Eukaryota</taxon>
        <taxon>Metazoa</taxon>
        <taxon>Chordata</taxon>
        <taxon>Craniata</taxon>
        <taxon>Vertebrata</taxon>
        <taxon>Euteleostomi</taxon>
        <taxon>Actinopterygii</taxon>
        <taxon>Neopterygii</taxon>
        <taxon>Teleostei</taxon>
        <taxon>Ostariophysi</taxon>
        <taxon>Gymnotiformes</taxon>
        <taxon>Gymnotoidei</taxon>
        <taxon>Gymnotidae</taxon>
        <taxon>Electrophorus</taxon>
    </lineage>
</organism>
<keyword evidence="2" id="KW-0732">Signal</keyword>
<dbReference type="SUPFAM" id="SSF48726">
    <property type="entry name" value="Immunoglobulin"/>
    <property type="match status" value="1"/>
</dbReference>
<reference evidence="4" key="3">
    <citation type="submission" date="2025-09" db="UniProtKB">
        <authorList>
            <consortium name="Ensembl"/>
        </authorList>
    </citation>
    <scope>IDENTIFICATION</scope>
</reference>
<dbReference type="InterPro" id="IPR013098">
    <property type="entry name" value="Ig_I-set"/>
</dbReference>
<reference evidence="4 5" key="1">
    <citation type="submission" date="2020-05" db="EMBL/GenBank/DDBJ databases">
        <title>Electrophorus electricus (electric eel) genome, fEleEle1, primary haplotype.</title>
        <authorList>
            <person name="Myers G."/>
            <person name="Meyer A."/>
            <person name="Fedrigo O."/>
            <person name="Formenti G."/>
            <person name="Rhie A."/>
            <person name="Tracey A."/>
            <person name="Sims Y."/>
            <person name="Jarvis E.D."/>
        </authorList>
    </citation>
    <scope>NUCLEOTIDE SEQUENCE [LARGE SCALE GENOMIC DNA]</scope>
</reference>
<dbReference type="Gene3D" id="2.60.40.10">
    <property type="entry name" value="Immunoglobulins"/>
    <property type="match status" value="2"/>
</dbReference>
<dbReference type="Proteomes" id="UP000314983">
    <property type="component" value="Chromosome 13"/>
</dbReference>
<dbReference type="GO" id="GO:0005886">
    <property type="term" value="C:plasma membrane"/>
    <property type="evidence" value="ECO:0007669"/>
    <property type="project" value="TreeGrafter"/>
</dbReference>
<dbReference type="InterPro" id="IPR036179">
    <property type="entry name" value="Ig-like_dom_sf"/>
</dbReference>
<keyword evidence="1" id="KW-0391">Immunity</keyword>
<dbReference type="InterPro" id="IPR050413">
    <property type="entry name" value="TCR_beta_variable"/>
</dbReference>
<evidence type="ECO:0000259" key="3">
    <source>
        <dbReference type="PROSITE" id="PS50835"/>
    </source>
</evidence>
<dbReference type="Ensembl" id="ENSEEET00000053919.1">
    <property type="protein sequence ID" value="ENSEEEP00000056170.1"/>
    <property type="gene ID" value="ENSEEEG00000028766.1"/>
</dbReference>
<evidence type="ECO:0000256" key="1">
    <source>
        <dbReference type="ARBA" id="ARBA00022859"/>
    </source>
</evidence>
<dbReference type="GeneTree" id="ENSGT01150000289781"/>
<name>A0AAY5EGZ7_ELEEL</name>
<protein>
    <recommendedName>
        <fullName evidence="3">Ig-like domain-containing protein</fullName>
    </recommendedName>
</protein>
<dbReference type="Pfam" id="PF07679">
    <property type="entry name" value="I-set"/>
    <property type="match status" value="1"/>
</dbReference>
<feature type="signal peptide" evidence="2">
    <location>
        <begin position="1"/>
        <end position="18"/>
    </location>
</feature>
<evidence type="ECO:0000256" key="2">
    <source>
        <dbReference type="SAM" id="SignalP"/>
    </source>
</evidence>
<reference evidence="4" key="2">
    <citation type="submission" date="2025-08" db="UniProtKB">
        <authorList>
            <consortium name="Ensembl"/>
        </authorList>
    </citation>
    <scope>IDENTIFICATION</scope>
</reference>
<dbReference type="AlphaFoldDB" id="A0AAY5EGZ7"/>
<dbReference type="GO" id="GO:0002376">
    <property type="term" value="P:immune system process"/>
    <property type="evidence" value="ECO:0007669"/>
    <property type="project" value="UniProtKB-KW"/>
</dbReference>
<feature type="domain" description="Ig-like" evidence="3">
    <location>
        <begin position="21"/>
        <end position="106"/>
    </location>
</feature>
<dbReference type="InterPro" id="IPR007110">
    <property type="entry name" value="Ig-like_dom"/>
</dbReference>
<evidence type="ECO:0000313" key="4">
    <source>
        <dbReference type="Ensembl" id="ENSEEEP00000056170.1"/>
    </source>
</evidence>
<accession>A0AAY5EGZ7</accession>
<dbReference type="PANTHER" id="PTHR23268">
    <property type="entry name" value="T-CELL RECEPTOR BETA CHAIN"/>
    <property type="match status" value="1"/>
</dbReference>
<dbReference type="GO" id="GO:0007166">
    <property type="term" value="P:cell surface receptor signaling pathway"/>
    <property type="evidence" value="ECO:0007669"/>
    <property type="project" value="TreeGrafter"/>
</dbReference>
<proteinExistence type="predicted"/>
<feature type="chain" id="PRO_5044214399" description="Ig-like domain-containing protein" evidence="2">
    <location>
        <begin position="19"/>
        <end position="130"/>
    </location>
</feature>
<dbReference type="PANTHER" id="PTHR23268:SF28">
    <property type="entry name" value="T CELL RECEPTOR BETA VARIABLE 19"/>
    <property type="match status" value="1"/>
</dbReference>